<accession>A0A678ZHM1</accession>
<sequence>MDYKQSILNHCSSVQKRKFKSIPSLEGYKDVSRYYKTIHFSLVGDHLKDTVQNQAKITYARPLRIIVLKFNTPESLQRSYSIDVSNVFNKPPKSAILKHSKKIKMSKRFAHWVEPCGIVKKQYASGGLGEINQIVGSEINLHEHELYIDLKLRNITLTKAHISNIVAQTLFKTQCVNGADQVSYTERSGVIGAFILKNTHLSNGLPVVYYISDQELKQCALANFAKKQIIEFTQWSSNAQLPDQTKIKFEHLLGNTLTSSEQVRTSLHAGLTSSSLVSHLRTIISISVLNSFKSPLHTLVGLLAYRQKTLRCFEIS</sequence>
<proteinExistence type="predicted"/>
<evidence type="ECO:0000313" key="1">
    <source>
        <dbReference type="EMBL" id="AZT79214.1"/>
    </source>
</evidence>
<dbReference type="EMBL" id="MH093740">
    <property type="protein sequence ID" value="AZT79214.1"/>
    <property type="molecule type" value="Genomic_DNA"/>
</dbReference>
<name>A0A678ZHM1_ULVCO</name>
<reference evidence="1" key="1">
    <citation type="submission" date="2018-03" db="EMBL/GenBank/DDBJ databases">
        <title>The complete mitochondrial genome sequence of the green macroalga Ulva compressa.</title>
        <authorList>
            <person name="Liu F."/>
        </authorList>
    </citation>
    <scope>NUCLEOTIDE SEQUENCE</scope>
</reference>
<keyword evidence="1" id="KW-0496">Mitochondrion</keyword>
<organism evidence="1">
    <name type="scientific">Ulva compressa</name>
    <name type="common">Green alga</name>
    <name type="synonym">Enteromorpha compressa</name>
    <dbReference type="NCBI Taxonomy" id="63659"/>
    <lineage>
        <taxon>Eukaryota</taxon>
        <taxon>Viridiplantae</taxon>
        <taxon>Chlorophyta</taxon>
        <taxon>core chlorophytes</taxon>
        <taxon>Ulvophyceae</taxon>
        <taxon>OUU clade</taxon>
        <taxon>Ulvales</taxon>
        <taxon>Ulvaceae</taxon>
        <taxon>Ulva</taxon>
    </lineage>
</organism>
<dbReference type="AlphaFoldDB" id="A0A678ZHM1"/>
<protein>
    <submittedName>
        <fullName evidence="1">Uncharacterized protein</fullName>
    </submittedName>
</protein>
<geneLocation type="mitochondrion" evidence="1"/>
<gene>
    <name evidence="1" type="primary">orf316</name>
</gene>